<organism evidence="3 4">
    <name type="scientific">Pseudonocardia aurantiaca</name>
    <dbReference type="NCBI Taxonomy" id="75290"/>
    <lineage>
        <taxon>Bacteria</taxon>
        <taxon>Bacillati</taxon>
        <taxon>Actinomycetota</taxon>
        <taxon>Actinomycetes</taxon>
        <taxon>Pseudonocardiales</taxon>
        <taxon>Pseudonocardiaceae</taxon>
        <taxon>Pseudonocardia</taxon>
    </lineage>
</organism>
<accession>A0ABW4FKH5</accession>
<dbReference type="RefSeq" id="WP_343970672.1">
    <property type="nucleotide sequence ID" value="NZ_BAAAJG010000002.1"/>
</dbReference>
<evidence type="ECO:0000313" key="4">
    <source>
        <dbReference type="Proteomes" id="UP001597145"/>
    </source>
</evidence>
<reference evidence="4" key="1">
    <citation type="journal article" date="2019" name="Int. J. Syst. Evol. Microbiol.">
        <title>The Global Catalogue of Microorganisms (GCM) 10K type strain sequencing project: providing services to taxonomists for standard genome sequencing and annotation.</title>
        <authorList>
            <consortium name="The Broad Institute Genomics Platform"/>
            <consortium name="The Broad Institute Genome Sequencing Center for Infectious Disease"/>
            <person name="Wu L."/>
            <person name="Ma J."/>
        </authorList>
    </citation>
    <scope>NUCLEOTIDE SEQUENCE [LARGE SCALE GENOMIC DNA]</scope>
    <source>
        <strain evidence="4">JCM 12165</strain>
    </source>
</reference>
<dbReference type="SUPFAM" id="SSF55874">
    <property type="entry name" value="ATPase domain of HSP90 chaperone/DNA topoisomerase II/histidine kinase"/>
    <property type="match status" value="1"/>
</dbReference>
<dbReference type="PANTHER" id="PTHR35526">
    <property type="entry name" value="ANTI-SIGMA-F FACTOR RSBW-RELATED"/>
    <property type="match status" value="1"/>
</dbReference>
<keyword evidence="3" id="KW-0547">Nucleotide-binding</keyword>
<keyword evidence="1" id="KW-0808">Transferase</keyword>
<evidence type="ECO:0000313" key="3">
    <source>
        <dbReference type="EMBL" id="MFD1530822.1"/>
    </source>
</evidence>
<dbReference type="InterPro" id="IPR003594">
    <property type="entry name" value="HATPase_dom"/>
</dbReference>
<protein>
    <submittedName>
        <fullName evidence="3">ATP-binding protein</fullName>
    </submittedName>
</protein>
<keyword evidence="3" id="KW-0067">ATP-binding</keyword>
<dbReference type="GO" id="GO:0005524">
    <property type="term" value="F:ATP binding"/>
    <property type="evidence" value="ECO:0007669"/>
    <property type="project" value="UniProtKB-KW"/>
</dbReference>
<proteinExistence type="predicted"/>
<dbReference type="InterPro" id="IPR050267">
    <property type="entry name" value="Anti-sigma-factor_SerPK"/>
</dbReference>
<gene>
    <name evidence="3" type="ORF">ACFSCY_15355</name>
</gene>
<dbReference type="Proteomes" id="UP001597145">
    <property type="component" value="Unassembled WGS sequence"/>
</dbReference>
<dbReference type="EMBL" id="JBHUCP010000009">
    <property type="protein sequence ID" value="MFD1530822.1"/>
    <property type="molecule type" value="Genomic_DNA"/>
</dbReference>
<evidence type="ECO:0000256" key="1">
    <source>
        <dbReference type="ARBA" id="ARBA00022527"/>
    </source>
</evidence>
<dbReference type="Gene3D" id="3.30.565.10">
    <property type="entry name" value="Histidine kinase-like ATPase, C-terminal domain"/>
    <property type="match status" value="1"/>
</dbReference>
<keyword evidence="1" id="KW-0418">Kinase</keyword>
<dbReference type="InterPro" id="IPR036890">
    <property type="entry name" value="HATPase_C_sf"/>
</dbReference>
<keyword evidence="4" id="KW-1185">Reference proteome</keyword>
<evidence type="ECO:0000259" key="2">
    <source>
        <dbReference type="Pfam" id="PF13581"/>
    </source>
</evidence>
<feature type="domain" description="Histidine kinase/HSP90-like ATPase" evidence="2">
    <location>
        <begin position="18"/>
        <end position="131"/>
    </location>
</feature>
<comment type="caution">
    <text evidence="3">The sequence shown here is derived from an EMBL/GenBank/DDBJ whole genome shotgun (WGS) entry which is preliminary data.</text>
</comment>
<keyword evidence="1" id="KW-0723">Serine/threonine-protein kinase</keyword>
<dbReference type="Pfam" id="PF13581">
    <property type="entry name" value="HATPase_c_2"/>
    <property type="match status" value="1"/>
</dbReference>
<sequence length="149" mass="16002">MPALARGPEPLRLRLEAPSLPTQLSTVRGRMAAWAEAVGLGTDTVDDLVLATHEALANVADHAYPEGVGEAFVDAECRSGTVLVVVRDRGQWQPPPGDPGWRGRGLMIIHGLAERVEVRHGDAGTTVKMQWPLPGSTNSLAARDHLRPH</sequence>
<dbReference type="CDD" id="cd16936">
    <property type="entry name" value="HATPase_RsbW-like"/>
    <property type="match status" value="1"/>
</dbReference>
<name>A0ABW4FKH5_9PSEU</name>
<dbReference type="PANTHER" id="PTHR35526:SF3">
    <property type="entry name" value="ANTI-SIGMA-F FACTOR RSBW"/>
    <property type="match status" value="1"/>
</dbReference>